<dbReference type="HOGENOM" id="CLU_884895_0_0_7"/>
<dbReference type="Proteomes" id="UP000006055">
    <property type="component" value="Chromosome"/>
</dbReference>
<dbReference type="AlphaFoldDB" id="I4C8J1"/>
<keyword evidence="3" id="KW-1185">Reference proteome</keyword>
<sequence>MCAFEQSISMINSKIMAGEAKVYTEMELLNRMKSGEDLTSLDVDLITMAFHSSISGSAAMLLVPVAGRGTFTRAKKIWLNGVPGHPGPAPNERLGVVDTLIFADEVCDDTSEIPCGARLLVDILNNREIRVKCLSAEGDMYHNSFASETLQFARMFTYNTFIPTSRVNAGDDGPSMNAHLRTIRRGNKVLLNKVPGIVIGRGSYGSSAREALSLSAEMFGMTPLLIHDQSMSNSSPIAYSVALAIPVLDDSVLASVSTYLSKMKPEKDTRYFTESDEKLAEYLKELILKKEFHVTDSDVEVLYDSSEATMVRTP</sequence>
<evidence type="ECO:0000259" key="1">
    <source>
        <dbReference type="Pfam" id="PF01837"/>
    </source>
</evidence>
<dbReference type="eggNOG" id="COG1900">
    <property type="taxonomic scope" value="Bacteria"/>
</dbReference>
<dbReference type="InterPro" id="IPR002708">
    <property type="entry name" value="HcyBio"/>
</dbReference>
<dbReference type="STRING" id="706587.Desti_3222"/>
<evidence type="ECO:0000313" key="3">
    <source>
        <dbReference type="Proteomes" id="UP000006055"/>
    </source>
</evidence>
<name>I4C8J1_DESTA</name>
<proteinExistence type="predicted"/>
<feature type="domain" description="Homocysteine biosynthesis enzyme sulfur-incorporation" evidence="1">
    <location>
        <begin position="20"/>
        <end position="155"/>
    </location>
</feature>
<organism evidence="2 3">
    <name type="scientific">Desulfomonile tiedjei (strain ATCC 49306 / DSM 6799 / DCB-1)</name>
    <dbReference type="NCBI Taxonomy" id="706587"/>
    <lineage>
        <taxon>Bacteria</taxon>
        <taxon>Pseudomonadati</taxon>
        <taxon>Thermodesulfobacteriota</taxon>
        <taxon>Desulfomonilia</taxon>
        <taxon>Desulfomonilales</taxon>
        <taxon>Desulfomonilaceae</taxon>
        <taxon>Desulfomonile</taxon>
    </lineage>
</organism>
<dbReference type="KEGG" id="dti:Desti_3222"/>
<dbReference type="Pfam" id="PF01837">
    <property type="entry name" value="HcyBio"/>
    <property type="match status" value="2"/>
</dbReference>
<feature type="domain" description="Homocysteine biosynthesis enzyme sulfur-incorporation" evidence="1">
    <location>
        <begin position="178"/>
        <end position="257"/>
    </location>
</feature>
<protein>
    <recommendedName>
        <fullName evidence="1">Homocysteine biosynthesis enzyme sulfur-incorporation domain-containing protein</fullName>
    </recommendedName>
</protein>
<evidence type="ECO:0000313" key="2">
    <source>
        <dbReference type="EMBL" id="AFM25882.1"/>
    </source>
</evidence>
<gene>
    <name evidence="2" type="ordered locus">Desti_3222</name>
</gene>
<accession>I4C8J1</accession>
<dbReference type="EMBL" id="CP003360">
    <property type="protein sequence ID" value="AFM25882.1"/>
    <property type="molecule type" value="Genomic_DNA"/>
</dbReference>
<reference evidence="3" key="1">
    <citation type="submission" date="2012-06" db="EMBL/GenBank/DDBJ databases">
        <title>Complete sequence of chromosome of Desulfomonile tiedjei DSM 6799.</title>
        <authorList>
            <person name="Lucas S."/>
            <person name="Copeland A."/>
            <person name="Lapidus A."/>
            <person name="Glavina del Rio T."/>
            <person name="Dalin E."/>
            <person name="Tice H."/>
            <person name="Bruce D."/>
            <person name="Goodwin L."/>
            <person name="Pitluck S."/>
            <person name="Peters L."/>
            <person name="Ovchinnikova G."/>
            <person name="Zeytun A."/>
            <person name="Lu M."/>
            <person name="Kyrpides N."/>
            <person name="Mavromatis K."/>
            <person name="Ivanova N."/>
            <person name="Brettin T."/>
            <person name="Detter J.C."/>
            <person name="Han C."/>
            <person name="Larimer F."/>
            <person name="Land M."/>
            <person name="Hauser L."/>
            <person name="Markowitz V."/>
            <person name="Cheng J.-F."/>
            <person name="Hugenholtz P."/>
            <person name="Woyke T."/>
            <person name="Wu D."/>
            <person name="Spring S."/>
            <person name="Schroeder M."/>
            <person name="Brambilla E."/>
            <person name="Klenk H.-P."/>
            <person name="Eisen J.A."/>
        </authorList>
    </citation>
    <scope>NUCLEOTIDE SEQUENCE [LARGE SCALE GENOMIC DNA]</scope>
    <source>
        <strain evidence="3">ATCC 49306 / DSM 6799 / DCB-1</strain>
    </source>
</reference>